<dbReference type="AlphaFoldDB" id="A0A328U868"/>
<keyword evidence="6 7" id="KW-0472">Membrane</keyword>
<keyword evidence="5 7" id="KW-1133">Transmembrane helix</keyword>
<feature type="transmembrane region" description="Helical" evidence="7">
    <location>
        <begin position="205"/>
        <end position="227"/>
    </location>
</feature>
<dbReference type="InterPro" id="IPR050171">
    <property type="entry name" value="MFS_Transporters"/>
</dbReference>
<name>A0A328U868_9BACL</name>
<dbReference type="RefSeq" id="WP_112880238.1">
    <property type="nucleotide sequence ID" value="NZ_QLUW01000001.1"/>
</dbReference>
<reference evidence="9 10" key="1">
    <citation type="submission" date="2018-06" db="EMBL/GenBank/DDBJ databases">
        <title>Paenibacillus montanisoli sp. nov., isolated from mountain area soil.</title>
        <authorList>
            <person name="Wu M."/>
        </authorList>
    </citation>
    <scope>NUCLEOTIDE SEQUENCE [LARGE SCALE GENOMIC DNA]</scope>
    <source>
        <strain evidence="9 10">RA17</strain>
    </source>
</reference>
<gene>
    <name evidence="9" type="ORF">DL346_01230</name>
</gene>
<feature type="domain" description="Major facilitator superfamily (MFS) profile" evidence="8">
    <location>
        <begin position="1"/>
        <end position="392"/>
    </location>
</feature>
<feature type="transmembrane region" description="Helical" evidence="7">
    <location>
        <begin position="76"/>
        <end position="98"/>
    </location>
</feature>
<feature type="transmembrane region" description="Helical" evidence="7">
    <location>
        <begin position="275"/>
        <end position="294"/>
    </location>
</feature>
<comment type="subcellular location">
    <subcellularLocation>
        <location evidence="1">Cell membrane</location>
        <topology evidence="1">Multi-pass membrane protein</topology>
    </subcellularLocation>
</comment>
<accession>A0A328U868</accession>
<dbReference type="InterPro" id="IPR011701">
    <property type="entry name" value="MFS"/>
</dbReference>
<keyword evidence="10" id="KW-1185">Reference proteome</keyword>
<dbReference type="InterPro" id="IPR020846">
    <property type="entry name" value="MFS_dom"/>
</dbReference>
<dbReference type="OrthoDB" id="9793283at2"/>
<evidence type="ECO:0000256" key="2">
    <source>
        <dbReference type="ARBA" id="ARBA00022448"/>
    </source>
</evidence>
<keyword evidence="4 7" id="KW-0812">Transmembrane</keyword>
<dbReference type="EMBL" id="QLUW01000001">
    <property type="protein sequence ID" value="RAP77155.1"/>
    <property type="molecule type" value="Genomic_DNA"/>
</dbReference>
<evidence type="ECO:0000313" key="9">
    <source>
        <dbReference type="EMBL" id="RAP77155.1"/>
    </source>
</evidence>
<keyword evidence="3" id="KW-1003">Cell membrane</keyword>
<evidence type="ECO:0000256" key="4">
    <source>
        <dbReference type="ARBA" id="ARBA00022692"/>
    </source>
</evidence>
<feature type="transmembrane region" description="Helical" evidence="7">
    <location>
        <begin position="136"/>
        <end position="159"/>
    </location>
</feature>
<feature type="transmembrane region" description="Helical" evidence="7">
    <location>
        <begin position="368"/>
        <end position="389"/>
    </location>
</feature>
<dbReference type="Gene3D" id="1.20.1250.20">
    <property type="entry name" value="MFS general substrate transporter like domains"/>
    <property type="match status" value="1"/>
</dbReference>
<protein>
    <recommendedName>
        <fullName evidence="8">Major facilitator superfamily (MFS) profile domain-containing protein</fullName>
    </recommendedName>
</protein>
<organism evidence="9 10">
    <name type="scientific">Paenibacillus montanisoli</name>
    <dbReference type="NCBI Taxonomy" id="2081970"/>
    <lineage>
        <taxon>Bacteria</taxon>
        <taxon>Bacillati</taxon>
        <taxon>Bacillota</taxon>
        <taxon>Bacilli</taxon>
        <taxon>Bacillales</taxon>
        <taxon>Paenibacillaceae</taxon>
        <taxon>Paenibacillus</taxon>
    </lineage>
</organism>
<keyword evidence="2" id="KW-0813">Transport</keyword>
<comment type="caution">
    <text evidence="9">The sequence shown here is derived from an EMBL/GenBank/DDBJ whole genome shotgun (WGS) entry which is preliminary data.</text>
</comment>
<evidence type="ECO:0000256" key="3">
    <source>
        <dbReference type="ARBA" id="ARBA00022475"/>
    </source>
</evidence>
<sequence>MKSFSSKAAFWIVAWLLVMCLWSSAATSIVFPEYASQWHLPKSITTGIFAIYPIVIIVVLLIFGNISDYIGRRNTLITGLLFLLLGALDLALAPNMYWLFVARALQGIGVGFMAGAGAAALVEFNPTSNQKFPGSINTITQSVGVCLVTIIGAALIKYAPFPLHLSYWVLALLLLVSIILCIFLPQKKTHPSTGKTNWKPAGIKVPQGLWGIYLLAALAAGIGFAQGGTFLSLGAQIARDVVGTKDILVIGTVLSISYLLIAVAGIIAGRLGPLTSVRAGGVSILLTMVFLVMASEFHSFVIFVISAILGGLGYGFSVAGGIGLASINAPSQYRSQFLSAVFVVSYVMQGASAYGGGVASTVYGFSSAIWILAIIISIITFITLMLTMISSKKMVSAIAVPKSTR</sequence>
<evidence type="ECO:0000256" key="6">
    <source>
        <dbReference type="ARBA" id="ARBA00023136"/>
    </source>
</evidence>
<dbReference type="InterPro" id="IPR036259">
    <property type="entry name" value="MFS_trans_sf"/>
</dbReference>
<dbReference type="GO" id="GO:0022857">
    <property type="term" value="F:transmembrane transporter activity"/>
    <property type="evidence" value="ECO:0007669"/>
    <property type="project" value="InterPro"/>
</dbReference>
<feature type="transmembrane region" description="Helical" evidence="7">
    <location>
        <begin position="337"/>
        <end position="356"/>
    </location>
</feature>
<dbReference type="PANTHER" id="PTHR23517:SF13">
    <property type="entry name" value="MAJOR FACILITATOR SUPERFAMILY MFS_1"/>
    <property type="match status" value="1"/>
</dbReference>
<feature type="transmembrane region" description="Helical" evidence="7">
    <location>
        <begin position="165"/>
        <end position="184"/>
    </location>
</feature>
<dbReference type="Proteomes" id="UP000249260">
    <property type="component" value="Unassembled WGS sequence"/>
</dbReference>
<feature type="transmembrane region" description="Helical" evidence="7">
    <location>
        <begin position="44"/>
        <end position="64"/>
    </location>
</feature>
<evidence type="ECO:0000313" key="10">
    <source>
        <dbReference type="Proteomes" id="UP000249260"/>
    </source>
</evidence>
<feature type="transmembrane region" description="Helical" evidence="7">
    <location>
        <begin position="247"/>
        <end position="268"/>
    </location>
</feature>
<dbReference type="GO" id="GO:0005886">
    <property type="term" value="C:plasma membrane"/>
    <property type="evidence" value="ECO:0007669"/>
    <property type="project" value="UniProtKB-SubCell"/>
</dbReference>
<dbReference type="PANTHER" id="PTHR23517">
    <property type="entry name" value="RESISTANCE PROTEIN MDTM, PUTATIVE-RELATED-RELATED"/>
    <property type="match status" value="1"/>
</dbReference>
<evidence type="ECO:0000256" key="1">
    <source>
        <dbReference type="ARBA" id="ARBA00004651"/>
    </source>
</evidence>
<feature type="transmembrane region" description="Helical" evidence="7">
    <location>
        <begin position="300"/>
        <end position="325"/>
    </location>
</feature>
<dbReference type="PROSITE" id="PS50850">
    <property type="entry name" value="MFS"/>
    <property type="match status" value="1"/>
</dbReference>
<evidence type="ECO:0000259" key="8">
    <source>
        <dbReference type="PROSITE" id="PS50850"/>
    </source>
</evidence>
<evidence type="ECO:0000256" key="5">
    <source>
        <dbReference type="ARBA" id="ARBA00022989"/>
    </source>
</evidence>
<dbReference type="Pfam" id="PF07690">
    <property type="entry name" value="MFS_1"/>
    <property type="match status" value="1"/>
</dbReference>
<proteinExistence type="predicted"/>
<feature type="transmembrane region" description="Helical" evidence="7">
    <location>
        <begin position="104"/>
        <end position="124"/>
    </location>
</feature>
<dbReference type="SUPFAM" id="SSF103473">
    <property type="entry name" value="MFS general substrate transporter"/>
    <property type="match status" value="1"/>
</dbReference>
<evidence type="ECO:0000256" key="7">
    <source>
        <dbReference type="SAM" id="Phobius"/>
    </source>
</evidence>